<keyword evidence="2 5" id="KW-0378">Hydrolase</keyword>
<feature type="chain" id="PRO_5016459901" evidence="4">
    <location>
        <begin position="24"/>
        <end position="229"/>
    </location>
</feature>
<organism evidence="5 6">
    <name type="scientific">Nocardia tenerifensis</name>
    <dbReference type="NCBI Taxonomy" id="228006"/>
    <lineage>
        <taxon>Bacteria</taxon>
        <taxon>Bacillati</taxon>
        <taxon>Actinomycetota</taxon>
        <taxon>Actinomycetes</taxon>
        <taxon>Mycobacteriales</taxon>
        <taxon>Nocardiaceae</taxon>
        <taxon>Nocardia</taxon>
    </lineage>
</organism>
<accession>A0A318JYB4</accession>
<evidence type="ECO:0000313" key="5">
    <source>
        <dbReference type="EMBL" id="PXX58846.1"/>
    </source>
</evidence>
<dbReference type="RefSeq" id="WP_157195606.1">
    <property type="nucleotide sequence ID" value="NZ_QJKF01000013.1"/>
</dbReference>
<protein>
    <submittedName>
        <fullName evidence="5">Glycosyl hydrolase family 25</fullName>
    </submittedName>
</protein>
<proteinExistence type="inferred from homology"/>
<dbReference type="PANTHER" id="PTHR34135:SF2">
    <property type="entry name" value="LYSOZYME"/>
    <property type="match status" value="1"/>
</dbReference>
<dbReference type="EMBL" id="QJKF01000013">
    <property type="protein sequence ID" value="PXX58846.1"/>
    <property type="molecule type" value="Genomic_DNA"/>
</dbReference>
<dbReference type="InterPro" id="IPR017853">
    <property type="entry name" value="GH"/>
</dbReference>
<dbReference type="GO" id="GO:0003796">
    <property type="term" value="F:lysozyme activity"/>
    <property type="evidence" value="ECO:0007669"/>
    <property type="project" value="InterPro"/>
</dbReference>
<comment type="caution">
    <text evidence="5">The sequence shown here is derived from an EMBL/GenBank/DDBJ whole genome shotgun (WGS) entry which is preliminary data.</text>
</comment>
<dbReference type="Gene3D" id="3.20.20.80">
    <property type="entry name" value="Glycosidases"/>
    <property type="match status" value="1"/>
</dbReference>
<evidence type="ECO:0000313" key="6">
    <source>
        <dbReference type="Proteomes" id="UP000247569"/>
    </source>
</evidence>
<dbReference type="PANTHER" id="PTHR34135">
    <property type="entry name" value="LYSOZYME"/>
    <property type="match status" value="1"/>
</dbReference>
<dbReference type="InterPro" id="IPR002053">
    <property type="entry name" value="Glyco_hydro_25"/>
</dbReference>
<dbReference type="Pfam" id="PF01183">
    <property type="entry name" value="Glyco_hydro_25"/>
    <property type="match status" value="1"/>
</dbReference>
<sequence>MTTLATCCALVLLGLLPASAARADSEIEGVDVSDGTVDWVSGHAKGGAFAYLEATQGKSGVNSAFDRLTLGATTAGLYHGAYHVAAPGASRGMDQANFFVDHGGAWKAEDGRTLPGAIVLQEKSKCDGLEPAAMVAWLKEFSNTYRTRTTRAPVIATTSAWWKTCTDDSVDFGAVNPLWILHPGKSTGPLPAGWKSYALWRYAAAGAKGSDRLNGDEAALEQFAVPNGA</sequence>
<name>A0A318JYB4_9NOCA</name>
<evidence type="ECO:0000256" key="3">
    <source>
        <dbReference type="ARBA" id="ARBA00023295"/>
    </source>
</evidence>
<dbReference type="PROSITE" id="PS51904">
    <property type="entry name" value="GLYCOSYL_HYDROL_F25_2"/>
    <property type="match status" value="1"/>
</dbReference>
<keyword evidence="3" id="KW-0326">Glycosidase</keyword>
<reference evidence="5 6" key="1">
    <citation type="submission" date="2018-05" db="EMBL/GenBank/DDBJ databases">
        <title>Genomic Encyclopedia of Type Strains, Phase IV (KMG-IV): sequencing the most valuable type-strain genomes for metagenomic binning, comparative biology and taxonomic classification.</title>
        <authorList>
            <person name="Goeker M."/>
        </authorList>
    </citation>
    <scope>NUCLEOTIDE SEQUENCE [LARGE SCALE GENOMIC DNA]</scope>
    <source>
        <strain evidence="5 6">DSM 44704</strain>
    </source>
</reference>
<dbReference type="SMART" id="SM00641">
    <property type="entry name" value="Glyco_25"/>
    <property type="match status" value="1"/>
</dbReference>
<dbReference type="GO" id="GO:0016052">
    <property type="term" value="P:carbohydrate catabolic process"/>
    <property type="evidence" value="ECO:0007669"/>
    <property type="project" value="TreeGrafter"/>
</dbReference>
<keyword evidence="4" id="KW-0732">Signal</keyword>
<dbReference type="InterPro" id="IPR018077">
    <property type="entry name" value="Glyco_hydro_fam25_subgr"/>
</dbReference>
<comment type="similarity">
    <text evidence="1">Belongs to the glycosyl hydrolase 25 family.</text>
</comment>
<dbReference type="SUPFAM" id="SSF51445">
    <property type="entry name" value="(Trans)glycosidases"/>
    <property type="match status" value="1"/>
</dbReference>
<dbReference type="GO" id="GO:0016998">
    <property type="term" value="P:cell wall macromolecule catabolic process"/>
    <property type="evidence" value="ECO:0007669"/>
    <property type="project" value="InterPro"/>
</dbReference>
<dbReference type="AlphaFoldDB" id="A0A318JYB4"/>
<evidence type="ECO:0000256" key="2">
    <source>
        <dbReference type="ARBA" id="ARBA00022801"/>
    </source>
</evidence>
<dbReference type="Proteomes" id="UP000247569">
    <property type="component" value="Unassembled WGS sequence"/>
</dbReference>
<dbReference type="GO" id="GO:0009253">
    <property type="term" value="P:peptidoglycan catabolic process"/>
    <property type="evidence" value="ECO:0007669"/>
    <property type="project" value="InterPro"/>
</dbReference>
<evidence type="ECO:0000256" key="1">
    <source>
        <dbReference type="ARBA" id="ARBA00010646"/>
    </source>
</evidence>
<keyword evidence="6" id="KW-1185">Reference proteome</keyword>
<evidence type="ECO:0000256" key="4">
    <source>
        <dbReference type="SAM" id="SignalP"/>
    </source>
</evidence>
<feature type="signal peptide" evidence="4">
    <location>
        <begin position="1"/>
        <end position="23"/>
    </location>
</feature>
<gene>
    <name evidence="5" type="ORF">DFR70_113181</name>
</gene>